<feature type="compositionally biased region" description="Polar residues" evidence="14">
    <location>
        <begin position="459"/>
        <end position="480"/>
    </location>
</feature>
<feature type="compositionally biased region" description="Basic and acidic residues" evidence="14">
    <location>
        <begin position="304"/>
        <end position="335"/>
    </location>
</feature>
<evidence type="ECO:0000256" key="12">
    <source>
        <dbReference type="ARBA" id="ARBA00023306"/>
    </source>
</evidence>
<dbReference type="Pfam" id="PF01580">
    <property type="entry name" value="FtsK_SpoIIIE"/>
    <property type="match status" value="1"/>
</dbReference>
<dbReference type="InterPro" id="IPR002543">
    <property type="entry name" value="FtsK_dom"/>
</dbReference>
<evidence type="ECO:0000259" key="16">
    <source>
        <dbReference type="PROSITE" id="PS50901"/>
    </source>
</evidence>
<dbReference type="GO" id="GO:0051301">
    <property type="term" value="P:cell division"/>
    <property type="evidence" value="ECO:0007669"/>
    <property type="project" value="UniProtKB-KW"/>
</dbReference>
<feature type="compositionally biased region" description="Polar residues" evidence="14">
    <location>
        <begin position="416"/>
        <end position="430"/>
    </location>
</feature>
<keyword evidence="3" id="KW-1003">Cell membrane</keyword>
<reference evidence="17 18" key="1">
    <citation type="submission" date="2016-10" db="EMBL/GenBank/DDBJ databases">
        <authorList>
            <person name="Varghese N."/>
            <person name="Submissions S."/>
        </authorList>
    </citation>
    <scope>NUCLEOTIDE SEQUENCE [LARGE SCALE GENOMIC DNA]</scope>
    <source>
        <strain evidence="17 18">22B</strain>
    </source>
</reference>
<proteinExistence type="inferred from homology"/>
<organism evidence="17 18">
    <name type="scientific">Succinivibrio dextrinosolvens</name>
    <dbReference type="NCBI Taxonomy" id="83771"/>
    <lineage>
        <taxon>Bacteria</taxon>
        <taxon>Pseudomonadati</taxon>
        <taxon>Pseudomonadota</taxon>
        <taxon>Gammaproteobacteria</taxon>
        <taxon>Aeromonadales</taxon>
        <taxon>Succinivibrionaceae</taxon>
        <taxon>Succinivibrio</taxon>
    </lineage>
</organism>
<evidence type="ECO:0000256" key="13">
    <source>
        <dbReference type="PROSITE-ProRule" id="PRU00289"/>
    </source>
</evidence>
<dbReference type="Gene3D" id="3.30.980.40">
    <property type="match status" value="1"/>
</dbReference>
<feature type="binding site" evidence="13">
    <location>
        <begin position="943"/>
        <end position="950"/>
    </location>
    <ligand>
        <name>ATP</name>
        <dbReference type="ChEBI" id="CHEBI:30616"/>
    </ligand>
</feature>
<comment type="subcellular location">
    <subcellularLocation>
        <location evidence="1">Cell membrane</location>
        <topology evidence="1">Multi-pass membrane protein</topology>
    </subcellularLocation>
</comment>
<evidence type="ECO:0000256" key="3">
    <source>
        <dbReference type="ARBA" id="ARBA00022475"/>
    </source>
</evidence>
<dbReference type="PANTHER" id="PTHR22683">
    <property type="entry name" value="SPORULATION PROTEIN RELATED"/>
    <property type="match status" value="1"/>
</dbReference>
<keyword evidence="8 13" id="KW-0067">ATP-binding</keyword>
<evidence type="ECO:0000256" key="1">
    <source>
        <dbReference type="ARBA" id="ARBA00004651"/>
    </source>
</evidence>
<dbReference type="Pfam" id="PF13491">
    <property type="entry name" value="FtsK_4TM"/>
    <property type="match status" value="1"/>
</dbReference>
<gene>
    <name evidence="17" type="ORF">SAMN04487865_100155</name>
</gene>
<name>A0A662Z886_9GAMM</name>
<evidence type="ECO:0000256" key="14">
    <source>
        <dbReference type="SAM" id="MobiDB-lite"/>
    </source>
</evidence>
<dbReference type="Pfam" id="PF17854">
    <property type="entry name" value="FtsK_alpha"/>
    <property type="match status" value="1"/>
</dbReference>
<feature type="compositionally biased region" description="Polar residues" evidence="14">
    <location>
        <begin position="365"/>
        <end position="396"/>
    </location>
</feature>
<dbReference type="InterPro" id="IPR025199">
    <property type="entry name" value="FtsK_4TM"/>
</dbReference>
<feature type="transmembrane region" description="Helical" evidence="15">
    <location>
        <begin position="135"/>
        <end position="152"/>
    </location>
</feature>
<feature type="transmembrane region" description="Helical" evidence="15">
    <location>
        <begin position="105"/>
        <end position="129"/>
    </location>
</feature>
<feature type="compositionally biased region" description="Low complexity" evidence="14">
    <location>
        <begin position="645"/>
        <end position="656"/>
    </location>
</feature>
<dbReference type="OrthoDB" id="9807790at2"/>
<dbReference type="InterPro" id="IPR041027">
    <property type="entry name" value="FtsK_alpha"/>
</dbReference>
<keyword evidence="6 13" id="KW-0547">Nucleotide-binding</keyword>
<dbReference type="InterPro" id="IPR027417">
    <property type="entry name" value="P-loop_NTPase"/>
</dbReference>
<evidence type="ECO:0000256" key="7">
    <source>
        <dbReference type="ARBA" id="ARBA00022829"/>
    </source>
</evidence>
<evidence type="ECO:0000256" key="10">
    <source>
        <dbReference type="ARBA" id="ARBA00023125"/>
    </source>
</evidence>
<keyword evidence="12" id="KW-0131">Cell cycle</keyword>
<dbReference type="InterPro" id="IPR050206">
    <property type="entry name" value="FtsK/SpoIIIE/SftA"/>
</dbReference>
<feature type="compositionally biased region" description="Polar residues" evidence="14">
    <location>
        <begin position="258"/>
        <end position="268"/>
    </location>
</feature>
<dbReference type="CDD" id="cd01127">
    <property type="entry name" value="TrwB_TraG_TraD_VirD4"/>
    <property type="match status" value="1"/>
</dbReference>
<feature type="transmembrane region" description="Helical" evidence="15">
    <location>
        <begin position="159"/>
        <end position="176"/>
    </location>
</feature>
<feature type="compositionally biased region" description="Polar residues" evidence="14">
    <location>
        <begin position="682"/>
        <end position="691"/>
    </location>
</feature>
<keyword evidence="5 15" id="KW-0812">Transmembrane</keyword>
<evidence type="ECO:0000256" key="11">
    <source>
        <dbReference type="ARBA" id="ARBA00023136"/>
    </source>
</evidence>
<dbReference type="Proteomes" id="UP000243374">
    <property type="component" value="Unassembled WGS sequence"/>
</dbReference>
<keyword evidence="18" id="KW-1185">Reference proteome</keyword>
<evidence type="ECO:0000256" key="2">
    <source>
        <dbReference type="ARBA" id="ARBA00006474"/>
    </source>
</evidence>
<dbReference type="GO" id="GO:0007059">
    <property type="term" value="P:chromosome segregation"/>
    <property type="evidence" value="ECO:0007669"/>
    <property type="project" value="UniProtKB-KW"/>
</dbReference>
<keyword evidence="11 15" id="KW-0472">Membrane</keyword>
<keyword evidence="7" id="KW-0159">Chromosome partition</keyword>
<feature type="compositionally biased region" description="Polar residues" evidence="14">
    <location>
        <begin position="657"/>
        <end position="669"/>
    </location>
</feature>
<dbReference type="PROSITE" id="PS50901">
    <property type="entry name" value="FTSK"/>
    <property type="match status" value="1"/>
</dbReference>
<keyword evidence="4" id="KW-0132">Cell division</keyword>
<dbReference type="InterPro" id="IPR036388">
    <property type="entry name" value="WH-like_DNA-bd_sf"/>
</dbReference>
<feature type="region of interest" description="Disordered" evidence="14">
    <location>
        <begin position="609"/>
        <end position="700"/>
    </location>
</feature>
<feature type="transmembrane region" description="Helical" evidence="15">
    <location>
        <begin position="21"/>
        <end position="40"/>
    </location>
</feature>
<dbReference type="Gene3D" id="3.40.50.300">
    <property type="entry name" value="P-loop containing nucleotide triphosphate hydrolases"/>
    <property type="match status" value="1"/>
</dbReference>
<dbReference type="EMBL" id="FOSF01000001">
    <property type="protein sequence ID" value="SFJ72860.1"/>
    <property type="molecule type" value="Genomic_DNA"/>
</dbReference>
<feature type="compositionally biased region" description="Low complexity" evidence="14">
    <location>
        <begin position="291"/>
        <end position="303"/>
    </location>
</feature>
<dbReference type="Gene3D" id="1.10.10.10">
    <property type="entry name" value="Winged helix-like DNA-binding domain superfamily/Winged helix DNA-binding domain"/>
    <property type="match status" value="1"/>
</dbReference>
<evidence type="ECO:0000313" key="17">
    <source>
        <dbReference type="EMBL" id="SFJ72860.1"/>
    </source>
</evidence>
<dbReference type="GO" id="GO:0003677">
    <property type="term" value="F:DNA binding"/>
    <property type="evidence" value="ECO:0007669"/>
    <property type="project" value="UniProtKB-KW"/>
</dbReference>
<evidence type="ECO:0000256" key="8">
    <source>
        <dbReference type="ARBA" id="ARBA00022840"/>
    </source>
</evidence>
<evidence type="ECO:0000313" key="18">
    <source>
        <dbReference type="Proteomes" id="UP000243374"/>
    </source>
</evidence>
<keyword evidence="9 15" id="KW-1133">Transmembrane helix</keyword>
<evidence type="ECO:0000256" key="15">
    <source>
        <dbReference type="SAM" id="Phobius"/>
    </source>
</evidence>
<keyword evidence="10" id="KW-0238">DNA-binding</keyword>
<feature type="region of interest" description="Disordered" evidence="14">
    <location>
        <begin position="232"/>
        <end position="504"/>
    </location>
</feature>
<comment type="similarity">
    <text evidence="2">Belongs to the FtsK/SpoIIIE/SftA family.</text>
</comment>
<feature type="transmembrane region" description="Helical" evidence="15">
    <location>
        <begin position="69"/>
        <end position="93"/>
    </location>
</feature>
<evidence type="ECO:0000256" key="4">
    <source>
        <dbReference type="ARBA" id="ARBA00022618"/>
    </source>
</evidence>
<feature type="compositionally biased region" description="Polar residues" evidence="14">
    <location>
        <begin position="438"/>
        <end position="451"/>
    </location>
</feature>
<dbReference type="PANTHER" id="PTHR22683:SF41">
    <property type="entry name" value="DNA TRANSLOCASE FTSK"/>
    <property type="match status" value="1"/>
</dbReference>
<evidence type="ECO:0000256" key="9">
    <source>
        <dbReference type="ARBA" id="ARBA00022989"/>
    </source>
</evidence>
<dbReference type="SUPFAM" id="SSF52540">
    <property type="entry name" value="P-loop containing nucleoside triphosphate hydrolases"/>
    <property type="match status" value="1"/>
</dbReference>
<feature type="domain" description="FtsK" evidence="16">
    <location>
        <begin position="926"/>
        <end position="1143"/>
    </location>
</feature>
<sequence>MQFRPFNGTSFSKPVGMVRKVLFAIACLISFICICSLISFRNSSVNAMNGELLTDQSESPFISNSQDTFFGVIFDYFGNVTYLFPLVIIYLGYKLFMKKVSIKDVDFFIIGTLILGFNLLVIGCCALFSSISSDAQIGAGGILGDFFTIYLHRLLPSQIATFIPILLTMIGLFLFTTKSPLWYCDKIGEYAGALYDRITNKPRAEDDNQEEEDHRTSGTMSVFDTVNTQKATNGVSSVKTPAKPHVTLSGPFGELSKTEPTFNTQNREPTVAPRFVPNDLPKFGQSSLNTGFGSSSPSVSSFGESRENSLRKDSRSRTSDHRLSFRANRSERPQQRIEPQFGPISAPPSVPNYLVGSARAESFPETDSSAVSSSLQADDSPATYISGTAYSSNTATAPDYNRYTDDSSSQSEGSSTIINGYSHRNSGLSDDSSREQVQKTIISRVSVTPSKNEPVGSNYDDSYSASSKTDLNETSKNSTIIYKAGADHLPPTQTIGSPSRKSEVSTVITRTTTSTMNSNVNLKNSSKNSLAGEFSQKTVTDGKKLEDEEKAYENTTTTSSMFPSVAQLEENVIDFADLTRNDVPLLKKNGIKIDSLSSSFIPAAEKNDGRLNVNQSSPIKESDEIFEKYSRGSRGVTQSGEMKTDNSSVNKDSSSSYAESSPVNRMNDYQNDESAPEPSSFAGISSSTAEKTGNEKTLAEVNNSSVSSIASELIEADSSTTSSAENGVDNSVSENTYIQSSDKIPFDDMSSINGTVPYGMKVEPKRNPITSMPTVSYAVATETTPKKLYDNWRPALSLLARSNEEIFNNDEEIENKINVINKFMSDYSAKATVADFVSGPVITRFDMALEAGVKSNSIMSLSTDLQRSLMTNKINMIAAVPGTPYMGIEVPNDHRQMITLGDVVGSNEFLNTSALLPMCLGVNTVGNPVVADLTSAPHLLIAGTTGSGKSAGLNSMLVSLLLARSPAELRLIMVDPKTVEFTQYQGLPHLLTPIITDPESTSAALAWLIKEQERRYKLISMMNVSNIHQVNKLIHSENAKGNKVYDPIWTADMGGECPELRPVPYIVLVIDEFADLMAVASVGKKGGNSPEAMIGRLAAKARAAGIHLILATQTPRAEIVTGPIRANMPSRIAYTVQNSQESRIILDENGAENLLGNGDMIVKYQKLNNTQSFRAHGPYASNDDVHAVVQAWIDRAGDPEYVEGVTEFIDEEEAEETVNANDGGSAGSVDSKFDAIVDWIRNDLGNTTRLSISEIQTTHSVGYNRAKRIHRQLQNEGIIDAKGNIL</sequence>
<feature type="compositionally biased region" description="Basic and acidic residues" evidence="14">
    <location>
        <begin position="620"/>
        <end position="630"/>
    </location>
</feature>
<dbReference type="GO" id="GO:0005524">
    <property type="term" value="F:ATP binding"/>
    <property type="evidence" value="ECO:0007669"/>
    <property type="project" value="UniProtKB-UniRule"/>
</dbReference>
<evidence type="ECO:0000256" key="5">
    <source>
        <dbReference type="ARBA" id="ARBA00022692"/>
    </source>
</evidence>
<evidence type="ECO:0000256" key="6">
    <source>
        <dbReference type="ARBA" id="ARBA00022741"/>
    </source>
</evidence>
<protein>
    <submittedName>
        <fullName evidence="17">Ftsk gamma domain-containing protein</fullName>
    </submittedName>
</protein>
<dbReference type="GO" id="GO:0005886">
    <property type="term" value="C:plasma membrane"/>
    <property type="evidence" value="ECO:0007669"/>
    <property type="project" value="UniProtKB-SubCell"/>
</dbReference>
<dbReference type="RefSeq" id="WP_074837862.1">
    <property type="nucleotide sequence ID" value="NZ_CP047056.1"/>
</dbReference>
<accession>A0A662Z886</accession>